<dbReference type="OrthoDB" id="1706066at2759"/>
<dbReference type="PANTHER" id="PTHR24095">
    <property type="entry name" value="ACETYL-COENZYME A SYNTHETASE"/>
    <property type="match status" value="1"/>
</dbReference>
<feature type="domain" description="AMP-binding enzyme C-terminal" evidence="7">
    <location>
        <begin position="489"/>
        <end position="566"/>
    </location>
</feature>
<evidence type="ECO:0000259" key="7">
    <source>
        <dbReference type="Pfam" id="PF13193"/>
    </source>
</evidence>
<dbReference type="InterPro" id="IPR020845">
    <property type="entry name" value="AMP-binding_CS"/>
</dbReference>
<evidence type="ECO:0000256" key="3">
    <source>
        <dbReference type="ARBA" id="ARBA00022598"/>
    </source>
</evidence>
<dbReference type="Gene3D" id="3.30.300.30">
    <property type="match status" value="1"/>
</dbReference>
<dbReference type="GO" id="GO:0005829">
    <property type="term" value="C:cytosol"/>
    <property type="evidence" value="ECO:0007669"/>
    <property type="project" value="TreeGrafter"/>
</dbReference>
<keyword evidence="3" id="KW-0436">Ligase</keyword>
<protein>
    <recommendedName>
        <fullName evidence="2">acetate--CoA ligase</fullName>
        <ecNumber evidence="2">6.2.1.1</ecNumber>
    </recommendedName>
</protein>
<evidence type="ECO:0000256" key="5">
    <source>
        <dbReference type="ARBA" id="ARBA00022840"/>
    </source>
</evidence>
<dbReference type="InterPro" id="IPR025110">
    <property type="entry name" value="AMP-bd_C"/>
</dbReference>
<accession>A0A9Q8LEU8</accession>
<name>A0A9Q8LEU8_PASFU</name>
<gene>
    <name evidence="9" type="ORF">CLAFUR5_04580</name>
</gene>
<feature type="domain" description="Acetyl-coenzyme A synthetase N-terminal" evidence="8">
    <location>
        <begin position="37"/>
        <end position="81"/>
    </location>
</feature>
<organism evidence="9 10">
    <name type="scientific">Passalora fulva</name>
    <name type="common">Tomato leaf mold</name>
    <name type="synonym">Cladosporium fulvum</name>
    <dbReference type="NCBI Taxonomy" id="5499"/>
    <lineage>
        <taxon>Eukaryota</taxon>
        <taxon>Fungi</taxon>
        <taxon>Dikarya</taxon>
        <taxon>Ascomycota</taxon>
        <taxon>Pezizomycotina</taxon>
        <taxon>Dothideomycetes</taxon>
        <taxon>Dothideomycetidae</taxon>
        <taxon>Mycosphaerellales</taxon>
        <taxon>Mycosphaerellaceae</taxon>
        <taxon>Fulvia</taxon>
    </lineage>
</organism>
<dbReference type="KEGG" id="ffu:CLAFUR5_04580"/>
<evidence type="ECO:0000256" key="2">
    <source>
        <dbReference type="ARBA" id="ARBA00013275"/>
    </source>
</evidence>
<reference evidence="9" key="2">
    <citation type="journal article" date="2022" name="Microb. Genom.">
        <title>A chromosome-scale genome assembly of the tomato pathogen Cladosporium fulvum reveals a compartmentalized genome architecture and the presence of a dispensable chromosome.</title>
        <authorList>
            <person name="Zaccaron A.Z."/>
            <person name="Chen L.H."/>
            <person name="Samaras A."/>
            <person name="Stergiopoulos I."/>
        </authorList>
    </citation>
    <scope>NUCLEOTIDE SEQUENCE</scope>
    <source>
        <strain evidence="9">Race5_Kim</strain>
    </source>
</reference>
<keyword evidence="10" id="KW-1185">Reference proteome</keyword>
<evidence type="ECO:0000256" key="4">
    <source>
        <dbReference type="ARBA" id="ARBA00022741"/>
    </source>
</evidence>
<keyword evidence="5" id="KW-0067">ATP-binding</keyword>
<dbReference type="GO" id="GO:0005524">
    <property type="term" value="F:ATP binding"/>
    <property type="evidence" value="ECO:0007669"/>
    <property type="project" value="UniProtKB-KW"/>
</dbReference>
<dbReference type="GeneID" id="71984458"/>
<dbReference type="InterPro" id="IPR000873">
    <property type="entry name" value="AMP-dep_synth/lig_dom"/>
</dbReference>
<dbReference type="SUPFAM" id="SSF56801">
    <property type="entry name" value="Acetyl-CoA synthetase-like"/>
    <property type="match status" value="1"/>
</dbReference>
<dbReference type="InterPro" id="IPR032387">
    <property type="entry name" value="ACAS_N"/>
</dbReference>
<dbReference type="RefSeq" id="XP_047760513.1">
    <property type="nucleotide sequence ID" value="XM_047903728.1"/>
</dbReference>
<feature type="domain" description="AMP-dependent synthetase/ligase" evidence="6">
    <location>
        <begin position="83"/>
        <end position="398"/>
    </location>
</feature>
<proteinExistence type="inferred from homology"/>
<evidence type="ECO:0000313" key="9">
    <source>
        <dbReference type="EMBL" id="UJO16147.1"/>
    </source>
</evidence>
<dbReference type="Gene3D" id="3.40.50.12780">
    <property type="entry name" value="N-terminal domain of ligase-like"/>
    <property type="match status" value="1"/>
</dbReference>
<dbReference type="EMBL" id="CP090166">
    <property type="protein sequence ID" value="UJO16147.1"/>
    <property type="molecule type" value="Genomic_DNA"/>
</dbReference>
<evidence type="ECO:0000313" key="10">
    <source>
        <dbReference type="Proteomes" id="UP000756132"/>
    </source>
</evidence>
<evidence type="ECO:0000256" key="1">
    <source>
        <dbReference type="ARBA" id="ARBA00006432"/>
    </source>
</evidence>
<evidence type="ECO:0000259" key="6">
    <source>
        <dbReference type="Pfam" id="PF00501"/>
    </source>
</evidence>
<dbReference type="Proteomes" id="UP000756132">
    <property type="component" value="Chromosome 4"/>
</dbReference>
<dbReference type="InterPro" id="IPR045851">
    <property type="entry name" value="AMP-bd_C_sf"/>
</dbReference>
<reference evidence="9" key="1">
    <citation type="submission" date="2021-12" db="EMBL/GenBank/DDBJ databases">
        <authorList>
            <person name="Zaccaron A."/>
            <person name="Stergiopoulos I."/>
        </authorList>
    </citation>
    <scope>NUCLEOTIDE SEQUENCE</scope>
    <source>
        <strain evidence="9">Race5_Kim</strain>
    </source>
</reference>
<dbReference type="PANTHER" id="PTHR24095:SF14">
    <property type="entry name" value="ACETYL-COENZYME A SYNTHETASE 1"/>
    <property type="match status" value="1"/>
</dbReference>
<dbReference type="Pfam" id="PF16177">
    <property type="entry name" value="ACAS_N"/>
    <property type="match status" value="1"/>
</dbReference>
<dbReference type="PROSITE" id="PS00455">
    <property type="entry name" value="AMP_BINDING"/>
    <property type="match status" value="1"/>
</dbReference>
<dbReference type="GO" id="GO:0003987">
    <property type="term" value="F:acetate-CoA ligase activity"/>
    <property type="evidence" value="ECO:0007669"/>
    <property type="project" value="UniProtKB-EC"/>
</dbReference>
<dbReference type="EC" id="6.2.1.1" evidence="2"/>
<dbReference type="Pfam" id="PF13193">
    <property type="entry name" value="AMP-binding_C"/>
    <property type="match status" value="1"/>
</dbReference>
<dbReference type="AlphaFoldDB" id="A0A9Q8LEU8"/>
<evidence type="ECO:0000259" key="8">
    <source>
        <dbReference type="Pfam" id="PF16177"/>
    </source>
</evidence>
<dbReference type="Pfam" id="PF00501">
    <property type="entry name" value="AMP-binding"/>
    <property type="match status" value="1"/>
</dbReference>
<sequence length="651" mass="71599">MGDAGSLALRHVDVLPVPLERFGKTSPAPRFNDIEAYRKLYKKSIESPDHFWAEQARSLRSFQDGDNAWFPEGRLNASFNCVDRHAKRKPDGIALIFEPDDPSGQNRYVTWEELQQEVSRLAWVLTRDFKVKKGDTVAIYMPMVPGAFVAVLACARVGAIHSVVFGGFSANALRDRILDADTRVILTANKALRGGKVIPLKNIVNEALSQCPDVEHCLVLQATDGPVKMVAGRDRDWETESKKWPAVFAPVSMAPEDPLFMLYTSGSTGKPKGLMHTTAGYLLGTALSTRCVFDIHADGGDVFFCGADIGWITGHSNSLYGPLMLGCTVVIYEGTPVHPTPSRYWDIIAKHRVTQLYSAPTYVKSEAIQEHLRVVGSVGEPLAANVWQWVHDVVGRGQVHVPALLNPTKGAELTTPGVEGVLTIKRPIPSMSRTVWQDHDRFMNVYYNPYPGYYFTGDGAFRDKDGYFWIQGRVDDVINVAAHRLSTAELEAALLEHKYMAEVAVVGVPDDLTGQAICAFVSLNRTLDAAEAVKMAKLQVSDSIGKFASPKHVIVVQDLPKNRAGKIMRRLLRKIWCGEEDQLGDISTLINPPAIPAIINAVKGVGASGEVQAVPETPDPIDEVEELPMGAPRRMTEVEQLQAVARRLSIC</sequence>
<dbReference type="GO" id="GO:0006085">
    <property type="term" value="P:acetyl-CoA biosynthetic process"/>
    <property type="evidence" value="ECO:0007669"/>
    <property type="project" value="TreeGrafter"/>
</dbReference>
<dbReference type="InterPro" id="IPR042099">
    <property type="entry name" value="ANL_N_sf"/>
</dbReference>
<comment type="similarity">
    <text evidence="1">Belongs to the ATP-dependent AMP-binding enzyme family.</text>
</comment>
<keyword evidence="4" id="KW-0547">Nucleotide-binding</keyword>